<dbReference type="EMBL" id="CP137642">
    <property type="protein sequence ID" value="WOX56875.1"/>
    <property type="molecule type" value="Genomic_DNA"/>
</dbReference>
<dbReference type="InterPro" id="IPR006016">
    <property type="entry name" value="UspA"/>
</dbReference>
<feature type="domain" description="UspA" evidence="2">
    <location>
        <begin position="1"/>
        <end position="147"/>
    </location>
</feature>
<organism evidence="3 4">
    <name type="scientific">Methanoculleus receptaculi</name>
    <dbReference type="NCBI Taxonomy" id="394967"/>
    <lineage>
        <taxon>Archaea</taxon>
        <taxon>Methanobacteriati</taxon>
        <taxon>Methanobacteriota</taxon>
        <taxon>Stenosarchaea group</taxon>
        <taxon>Methanomicrobia</taxon>
        <taxon>Methanomicrobiales</taxon>
        <taxon>Methanomicrobiaceae</taxon>
        <taxon>Methanoculleus</taxon>
    </lineage>
</organism>
<dbReference type="PANTHER" id="PTHR46268">
    <property type="entry name" value="STRESS RESPONSE PROTEIN NHAX"/>
    <property type="match status" value="1"/>
</dbReference>
<dbReference type="Gene3D" id="3.40.50.620">
    <property type="entry name" value="HUPs"/>
    <property type="match status" value="1"/>
</dbReference>
<reference evidence="3 4" key="1">
    <citation type="submission" date="2023-10" db="EMBL/GenBank/DDBJ databases">
        <title>The complete genome sequence of Methanoculleus receptaculi DSM 18860.</title>
        <authorList>
            <person name="Lai S.-J."/>
            <person name="You Y.-T."/>
            <person name="Chen S.-C."/>
        </authorList>
    </citation>
    <scope>NUCLEOTIDE SEQUENCE [LARGE SCALE GENOMIC DNA]</scope>
    <source>
        <strain evidence="3 4">DSM 18860</strain>
    </source>
</reference>
<dbReference type="CDD" id="cd00293">
    <property type="entry name" value="USP-like"/>
    <property type="match status" value="1"/>
</dbReference>
<proteinExistence type="inferred from homology"/>
<dbReference type="AlphaFoldDB" id="A0AAX4FSV3"/>
<evidence type="ECO:0000256" key="1">
    <source>
        <dbReference type="ARBA" id="ARBA00008791"/>
    </source>
</evidence>
<dbReference type="Pfam" id="PF00582">
    <property type="entry name" value="Usp"/>
    <property type="match status" value="1"/>
</dbReference>
<accession>A0AAX4FSV3</accession>
<dbReference type="InterPro" id="IPR014729">
    <property type="entry name" value="Rossmann-like_a/b/a_fold"/>
</dbReference>
<evidence type="ECO:0000259" key="2">
    <source>
        <dbReference type="Pfam" id="PF00582"/>
    </source>
</evidence>
<comment type="similarity">
    <text evidence="1">Belongs to the universal stress protein A family.</text>
</comment>
<keyword evidence="4" id="KW-1185">Reference proteome</keyword>
<gene>
    <name evidence="3" type="ORF">R6Y96_06005</name>
</gene>
<protein>
    <submittedName>
        <fullName evidence="3">Universal stress protein</fullName>
    </submittedName>
</protein>
<evidence type="ECO:0000313" key="3">
    <source>
        <dbReference type="EMBL" id="WOX56875.1"/>
    </source>
</evidence>
<evidence type="ECO:0000313" key="4">
    <source>
        <dbReference type="Proteomes" id="UP001305652"/>
    </source>
</evidence>
<dbReference type="KEGG" id="mrc:R6Y96_06005"/>
<dbReference type="RefSeq" id="WP_318620317.1">
    <property type="nucleotide sequence ID" value="NZ_CP137642.1"/>
</dbReference>
<dbReference type="PANTHER" id="PTHR46268:SF15">
    <property type="entry name" value="UNIVERSAL STRESS PROTEIN HP_0031"/>
    <property type="match status" value="1"/>
</dbReference>
<dbReference type="InterPro" id="IPR006015">
    <property type="entry name" value="Universal_stress_UspA"/>
</dbReference>
<dbReference type="SUPFAM" id="SSF52402">
    <property type="entry name" value="Adenine nucleotide alpha hydrolases-like"/>
    <property type="match status" value="1"/>
</dbReference>
<dbReference type="PRINTS" id="PR01438">
    <property type="entry name" value="UNVRSLSTRESS"/>
</dbReference>
<sequence length="153" mass="15781">MFRSMLVAVDGSDIGQKALEQGLAVARAMEIPVHVVHVIQTAAYPALALSDLPPPDIAQQALLDALYREAEEILAGAERTAAAAGVPVTTHKQLGHPGAEIIALARKVGAGLIVVGSHGKGKLGRLFLGSTSSYVVDHATSTVMVVRCEPGAS</sequence>
<name>A0AAX4FSV3_9EURY</name>
<dbReference type="GeneID" id="85732692"/>
<dbReference type="Proteomes" id="UP001305652">
    <property type="component" value="Chromosome"/>
</dbReference>